<protein>
    <submittedName>
        <fullName evidence="1">Uncharacterized protein</fullName>
    </submittedName>
</protein>
<feature type="non-terminal residue" evidence="1">
    <location>
        <position position="1"/>
    </location>
</feature>
<accession>A0AA39J4I5</accession>
<name>A0AA39J4I5_ARMTA</name>
<keyword evidence="2" id="KW-1185">Reference proteome</keyword>
<comment type="caution">
    <text evidence="1">The sequence shown here is derived from an EMBL/GenBank/DDBJ whole genome shotgun (WGS) entry which is preliminary data.</text>
</comment>
<dbReference type="SUPFAM" id="SSF53098">
    <property type="entry name" value="Ribonuclease H-like"/>
    <property type="match status" value="1"/>
</dbReference>
<organism evidence="1 2">
    <name type="scientific">Armillaria tabescens</name>
    <name type="common">Ringless honey mushroom</name>
    <name type="synonym">Agaricus tabescens</name>
    <dbReference type="NCBI Taxonomy" id="1929756"/>
    <lineage>
        <taxon>Eukaryota</taxon>
        <taxon>Fungi</taxon>
        <taxon>Dikarya</taxon>
        <taxon>Basidiomycota</taxon>
        <taxon>Agaricomycotina</taxon>
        <taxon>Agaricomycetes</taxon>
        <taxon>Agaricomycetidae</taxon>
        <taxon>Agaricales</taxon>
        <taxon>Marasmiineae</taxon>
        <taxon>Physalacriaceae</taxon>
        <taxon>Desarmillaria</taxon>
    </lineage>
</organism>
<evidence type="ECO:0000313" key="2">
    <source>
        <dbReference type="Proteomes" id="UP001175211"/>
    </source>
</evidence>
<evidence type="ECO:0000313" key="1">
    <source>
        <dbReference type="EMBL" id="KAK0435938.1"/>
    </source>
</evidence>
<dbReference type="AlphaFoldDB" id="A0AA39J4I5"/>
<dbReference type="GeneID" id="85351807"/>
<dbReference type="Proteomes" id="UP001175211">
    <property type="component" value="Unassembled WGS sequence"/>
</dbReference>
<reference evidence="1" key="1">
    <citation type="submission" date="2023-06" db="EMBL/GenBank/DDBJ databases">
        <authorList>
            <consortium name="Lawrence Berkeley National Laboratory"/>
            <person name="Ahrendt S."/>
            <person name="Sahu N."/>
            <person name="Indic B."/>
            <person name="Wong-Bajracharya J."/>
            <person name="Merenyi Z."/>
            <person name="Ke H.-M."/>
            <person name="Monk M."/>
            <person name="Kocsube S."/>
            <person name="Drula E."/>
            <person name="Lipzen A."/>
            <person name="Balint B."/>
            <person name="Henrissat B."/>
            <person name="Andreopoulos B."/>
            <person name="Martin F.M."/>
            <person name="Harder C.B."/>
            <person name="Rigling D."/>
            <person name="Ford K.L."/>
            <person name="Foster G.D."/>
            <person name="Pangilinan J."/>
            <person name="Papanicolaou A."/>
            <person name="Barry K."/>
            <person name="LaButti K."/>
            <person name="Viragh M."/>
            <person name="Koriabine M."/>
            <person name="Yan M."/>
            <person name="Riley R."/>
            <person name="Champramary S."/>
            <person name="Plett K.L."/>
            <person name="Tsai I.J."/>
            <person name="Slot J."/>
            <person name="Sipos G."/>
            <person name="Plett J."/>
            <person name="Nagy L.G."/>
            <person name="Grigoriev I.V."/>
        </authorList>
    </citation>
    <scope>NUCLEOTIDE SEQUENCE</scope>
    <source>
        <strain evidence="1">CCBAS 213</strain>
    </source>
</reference>
<sequence length="145" mass="17025">LLLILNVQTHWTSTHQMLWHALDYWGAVDIFITTHKELQDHYELSDEDWVAILMVTDWLKQFHLVTTKMSTTKTPMFSMMHATFYGLQQHFKEILTGLPDSTAPEIKQGLLDAHQKLSDYYYKFNASPFYIWAAHMCSPSIEDDK</sequence>
<dbReference type="InterPro" id="IPR012337">
    <property type="entry name" value="RNaseH-like_sf"/>
</dbReference>
<dbReference type="EMBL" id="JAUEPS010000135">
    <property type="protein sequence ID" value="KAK0435938.1"/>
    <property type="molecule type" value="Genomic_DNA"/>
</dbReference>
<proteinExistence type="predicted"/>
<gene>
    <name evidence="1" type="ORF">EV420DRAFT_1281402</name>
</gene>
<dbReference type="RefSeq" id="XP_060322124.1">
    <property type="nucleotide sequence ID" value="XM_060468259.1"/>
</dbReference>